<dbReference type="Proteomes" id="UP000202031">
    <property type="component" value="Chromosome"/>
</dbReference>
<evidence type="ECO:0000313" key="1">
    <source>
        <dbReference type="EMBL" id="ARQ98148.1"/>
    </source>
</evidence>
<proteinExistence type="predicted"/>
<name>A0A1X9SPP3_9BACT</name>
<gene>
    <name evidence="1" type="ORF">CLAN_1427</name>
</gene>
<sequence>MDREKYIELYSSPRIDSYSSIDEHEANFEMLGRIAPKLAKIEIIIRNRIDRKMCEKNRHWIFDLTDSIGLDDDKGRIKEHDILVSRQSFGFWIRVVEHYKIHSCAFDKEFLDGFSFKKYYEKNKERLNKIPLSNYQKAYGILLLTKSIRNRAFHFENLLKLRALGVPRLSVRVDFSKEKFYYFNIKPNMIIQYLDDILQSFDKELS</sequence>
<organism evidence="1 2">
    <name type="scientific">Campylobacter lanienae NCTC 13004</name>
    <dbReference type="NCBI Taxonomy" id="1031753"/>
    <lineage>
        <taxon>Bacteria</taxon>
        <taxon>Pseudomonadati</taxon>
        <taxon>Campylobacterota</taxon>
        <taxon>Epsilonproteobacteria</taxon>
        <taxon>Campylobacterales</taxon>
        <taxon>Campylobacteraceae</taxon>
        <taxon>Campylobacter</taxon>
    </lineage>
</organism>
<evidence type="ECO:0000313" key="2">
    <source>
        <dbReference type="Proteomes" id="UP000202031"/>
    </source>
</evidence>
<dbReference type="RefSeq" id="WP_100590931.1">
    <property type="nucleotide sequence ID" value="NZ_CP015578.1"/>
</dbReference>
<dbReference type="GeneID" id="46921893"/>
<dbReference type="KEGG" id="clx:CLAN_1427"/>
<dbReference type="EMBL" id="CP015578">
    <property type="protein sequence ID" value="ARQ98148.1"/>
    <property type="molecule type" value="Genomic_DNA"/>
</dbReference>
<dbReference type="AlphaFoldDB" id="A0A1X9SPP3"/>
<protein>
    <submittedName>
        <fullName evidence="1">Uncharacterized protein</fullName>
    </submittedName>
</protein>
<accession>A0A1X9SPP3</accession>
<reference evidence="2" key="1">
    <citation type="journal article" date="2017" name="Genome Biol. Evol.">
        <title>Comparative Genomic Analysis Identifies a Campylobacter Clade Deficient in Selenium Metabolism.</title>
        <authorList>
            <person name="Miller W.G."/>
            <person name="Yee E."/>
            <person name="Lopes B.S."/>
            <person name="Chapman M.H."/>
            <person name="Huynh S."/>
            <person name="Bono J.L."/>
            <person name="Parker C.T."/>
            <person name="Strachan N.J.C."/>
            <person name="Forbes K.J."/>
        </authorList>
    </citation>
    <scope>NUCLEOTIDE SEQUENCE [LARGE SCALE GENOMIC DNA]</scope>
    <source>
        <strain evidence="2">NCTC 13004</strain>
    </source>
</reference>